<accession>A0A1E5Q5E2</accession>
<gene>
    <name evidence="1" type="ORF">BEN30_15465</name>
</gene>
<protein>
    <recommendedName>
        <fullName evidence="3">Aldolase</fullName>
    </recommendedName>
</protein>
<dbReference type="InterPro" id="IPR009945">
    <property type="entry name" value="ATPase_inh_sub_z"/>
</dbReference>
<dbReference type="OrthoDB" id="9810387at2"/>
<evidence type="ECO:0008006" key="3">
    <source>
        <dbReference type="Google" id="ProtNLM"/>
    </source>
</evidence>
<keyword evidence="2" id="KW-1185">Reference proteome</keyword>
<dbReference type="STRING" id="28181.BEN30_15465"/>
<name>A0A1E5Q5E2_9PROT</name>
<dbReference type="Gene3D" id="1.10.790.20">
    <property type="entry name" value="Domain of unknown function DUF1476"/>
    <property type="match status" value="1"/>
</dbReference>
<dbReference type="AlphaFoldDB" id="A0A1E5Q5E2"/>
<dbReference type="EMBL" id="MCGG01000055">
    <property type="protein sequence ID" value="OEJ65084.1"/>
    <property type="molecule type" value="Genomic_DNA"/>
</dbReference>
<dbReference type="Pfam" id="PF07345">
    <property type="entry name" value="ATPaseInh_sub_z"/>
    <property type="match status" value="1"/>
</dbReference>
<evidence type="ECO:0000313" key="1">
    <source>
        <dbReference type="EMBL" id="OEJ65084.1"/>
    </source>
</evidence>
<sequence>MNTLFNGRELAFEAKLKCDQDLKFHAQALSNMRFGVWLGGKLGLSTEECEAYGHELVDTRLNAMVREEMIKKIMNDLAERHADINEDEVHKALDRFYADALKEVTCNGE</sequence>
<dbReference type="Proteomes" id="UP000095347">
    <property type="component" value="Unassembled WGS sequence"/>
</dbReference>
<proteinExistence type="predicted"/>
<organism evidence="1 2">
    <name type="scientific">Magnetovibrio blakemorei</name>
    <dbReference type="NCBI Taxonomy" id="28181"/>
    <lineage>
        <taxon>Bacteria</taxon>
        <taxon>Pseudomonadati</taxon>
        <taxon>Pseudomonadota</taxon>
        <taxon>Alphaproteobacteria</taxon>
        <taxon>Rhodospirillales</taxon>
        <taxon>Magnetovibrionaceae</taxon>
        <taxon>Magnetovibrio</taxon>
    </lineage>
</organism>
<evidence type="ECO:0000313" key="2">
    <source>
        <dbReference type="Proteomes" id="UP000095347"/>
    </source>
</evidence>
<dbReference type="PIRSF" id="PIRSF031780">
    <property type="entry name" value="UCP031780"/>
    <property type="match status" value="1"/>
</dbReference>
<comment type="caution">
    <text evidence="1">The sequence shown here is derived from an EMBL/GenBank/DDBJ whole genome shotgun (WGS) entry which is preliminary data.</text>
</comment>
<reference evidence="2" key="1">
    <citation type="submission" date="2016-07" db="EMBL/GenBank/DDBJ databases">
        <authorList>
            <person name="Florea S."/>
            <person name="Webb J.S."/>
            <person name="Jaromczyk J."/>
            <person name="Schardl C.L."/>
        </authorList>
    </citation>
    <scope>NUCLEOTIDE SEQUENCE [LARGE SCALE GENOMIC DNA]</scope>
    <source>
        <strain evidence="2">MV-1</strain>
    </source>
</reference>
<dbReference type="InterPro" id="IPR038293">
    <property type="entry name" value="ATPase_inh_sub_z_sf"/>
</dbReference>
<dbReference type="RefSeq" id="WP_069958973.1">
    <property type="nucleotide sequence ID" value="NZ_MCGG01000055.1"/>
</dbReference>